<dbReference type="GO" id="GO:1990904">
    <property type="term" value="C:ribonucleoprotein complex"/>
    <property type="evidence" value="ECO:0007669"/>
    <property type="project" value="UniProtKB-KW"/>
</dbReference>
<evidence type="ECO:0000256" key="3">
    <source>
        <dbReference type="ARBA" id="ARBA00022884"/>
    </source>
</evidence>
<evidence type="ECO:0000256" key="4">
    <source>
        <dbReference type="ARBA" id="ARBA00022980"/>
    </source>
</evidence>
<dbReference type="GO" id="GO:0003735">
    <property type="term" value="F:structural constituent of ribosome"/>
    <property type="evidence" value="ECO:0007669"/>
    <property type="project" value="InterPro"/>
</dbReference>
<dbReference type="Proteomes" id="UP000078287">
    <property type="component" value="Unassembled WGS sequence"/>
</dbReference>
<protein>
    <recommendedName>
        <fullName evidence="6 7">Large ribosomal subunit protein bL31</fullName>
    </recommendedName>
</protein>
<dbReference type="Pfam" id="PF01197">
    <property type="entry name" value="Ribosomal_L31"/>
    <property type="match status" value="1"/>
</dbReference>
<gene>
    <name evidence="7" type="primary">rpmE</name>
    <name evidence="9" type="ORF">A6A03_10715</name>
</gene>
<dbReference type="HAMAP" id="MF_00501">
    <property type="entry name" value="Ribosomal_bL31_1"/>
    <property type="match status" value="1"/>
</dbReference>
<comment type="caution">
    <text evidence="9">The sequence shown here is derived from an EMBL/GenBank/DDBJ whole genome shotgun (WGS) entry which is preliminary data.</text>
</comment>
<dbReference type="SUPFAM" id="SSF143800">
    <property type="entry name" value="L28p-like"/>
    <property type="match status" value="1"/>
</dbReference>
<evidence type="ECO:0000256" key="2">
    <source>
        <dbReference type="ARBA" id="ARBA00022730"/>
    </source>
</evidence>
<dbReference type="AlphaFoldDB" id="A0A178MEA0"/>
<reference evidence="9 10" key="1">
    <citation type="submission" date="2016-04" db="EMBL/GenBank/DDBJ databases">
        <title>Chloroflexus islandicus sp. nov., a thermophilic filamentous anoxygenic phototrophic bacterium from geyser Strokkur (Iceland).</title>
        <authorList>
            <person name="Gaisin V.A."/>
            <person name="Kalashnikov A.M."/>
            <person name="Sukhacheva M.V."/>
            <person name="Grouzdev D.S."/>
            <person name="Ivanov T.M."/>
            <person name="Kuznetsov B."/>
            <person name="Gorlenko V.M."/>
        </authorList>
    </citation>
    <scope>NUCLEOTIDE SEQUENCE [LARGE SCALE GENOMIC DNA]</scope>
    <source>
        <strain evidence="10">isl-2</strain>
    </source>
</reference>
<organism evidence="9 10">
    <name type="scientific">Chloroflexus islandicus</name>
    <dbReference type="NCBI Taxonomy" id="1707952"/>
    <lineage>
        <taxon>Bacteria</taxon>
        <taxon>Bacillati</taxon>
        <taxon>Chloroflexota</taxon>
        <taxon>Chloroflexia</taxon>
        <taxon>Chloroflexales</taxon>
        <taxon>Chloroflexineae</taxon>
        <taxon>Chloroflexaceae</taxon>
        <taxon>Chloroflexus</taxon>
    </lineage>
</organism>
<dbReference type="EMBL" id="LWQS01000039">
    <property type="protein sequence ID" value="OAN47089.1"/>
    <property type="molecule type" value="Genomic_DNA"/>
</dbReference>
<dbReference type="InterPro" id="IPR042105">
    <property type="entry name" value="Ribosomal_bL31_sf"/>
</dbReference>
<dbReference type="Gene3D" id="4.10.830.30">
    <property type="entry name" value="Ribosomal protein L31"/>
    <property type="match status" value="1"/>
</dbReference>
<keyword evidence="5 7" id="KW-0687">Ribonucleoprotein</keyword>
<dbReference type="RefSeq" id="WP_066784764.1">
    <property type="nucleotide sequence ID" value="NZ_LWQS01000039.1"/>
</dbReference>
<evidence type="ECO:0000256" key="5">
    <source>
        <dbReference type="ARBA" id="ARBA00023274"/>
    </source>
</evidence>
<dbReference type="PANTHER" id="PTHR33280:SF1">
    <property type="entry name" value="LARGE RIBOSOMAL SUBUNIT PROTEIN BL31C"/>
    <property type="match status" value="1"/>
</dbReference>
<dbReference type="InterPro" id="IPR002150">
    <property type="entry name" value="Ribosomal_bL31"/>
</dbReference>
<dbReference type="NCBIfam" id="NF000612">
    <property type="entry name" value="PRK00019.1"/>
    <property type="match status" value="1"/>
</dbReference>
<dbReference type="NCBIfam" id="NF001809">
    <property type="entry name" value="PRK00528.1"/>
    <property type="match status" value="1"/>
</dbReference>
<evidence type="ECO:0000313" key="10">
    <source>
        <dbReference type="Proteomes" id="UP000078287"/>
    </source>
</evidence>
<feature type="compositionally biased region" description="Basic and acidic residues" evidence="8">
    <location>
        <begin position="70"/>
        <end position="99"/>
    </location>
</feature>
<proteinExistence type="inferred from homology"/>
<evidence type="ECO:0000256" key="7">
    <source>
        <dbReference type="HAMAP-Rule" id="MF_00501"/>
    </source>
</evidence>
<dbReference type="OrthoDB" id="9803251at2"/>
<comment type="function">
    <text evidence="7">Binds the 23S rRNA.</text>
</comment>
<evidence type="ECO:0000313" key="9">
    <source>
        <dbReference type="EMBL" id="OAN47089.1"/>
    </source>
</evidence>
<dbReference type="GO" id="GO:0005840">
    <property type="term" value="C:ribosome"/>
    <property type="evidence" value="ECO:0007669"/>
    <property type="project" value="UniProtKB-KW"/>
</dbReference>
<evidence type="ECO:0000256" key="6">
    <source>
        <dbReference type="ARBA" id="ARBA00035687"/>
    </source>
</evidence>
<keyword evidence="10" id="KW-1185">Reference proteome</keyword>
<comment type="caution">
    <text evidence="7">Lacks conserved residue(s) required for the propagation of feature annotation.</text>
</comment>
<dbReference type="InterPro" id="IPR034704">
    <property type="entry name" value="Ribosomal_bL28/bL31-like_sf"/>
</dbReference>
<evidence type="ECO:0000256" key="8">
    <source>
        <dbReference type="SAM" id="MobiDB-lite"/>
    </source>
</evidence>
<dbReference type="PRINTS" id="PR01249">
    <property type="entry name" value="RIBOSOMALL31"/>
</dbReference>
<dbReference type="InterPro" id="IPR027491">
    <property type="entry name" value="Ribosomal_bL31_A"/>
</dbReference>
<dbReference type="PROSITE" id="PS01143">
    <property type="entry name" value="RIBOSOMAL_L31"/>
    <property type="match status" value="1"/>
</dbReference>
<keyword evidence="4 7" id="KW-0689">Ribosomal protein</keyword>
<keyword evidence="3 7" id="KW-0694">RNA-binding</keyword>
<accession>A0A178MEA0</accession>
<dbReference type="STRING" id="1707952.A6A03_10715"/>
<comment type="subunit">
    <text evidence="7">Part of the 50S ribosomal subunit.</text>
</comment>
<sequence length="99" mass="11474">MKQGIHPKYYTDGIVCTTCGTVWKIGSTRPNLRVEICSNCHPFYTGEQRIVDTAGQVDRFMRRLNIAQERQTEREARRAGRQPEKKKSLLKEIYGEEAE</sequence>
<evidence type="ECO:0000256" key="1">
    <source>
        <dbReference type="ARBA" id="ARBA00009296"/>
    </source>
</evidence>
<dbReference type="NCBIfam" id="TIGR00105">
    <property type="entry name" value="L31"/>
    <property type="match status" value="1"/>
</dbReference>
<feature type="region of interest" description="Disordered" evidence="8">
    <location>
        <begin position="68"/>
        <end position="99"/>
    </location>
</feature>
<dbReference type="PANTHER" id="PTHR33280">
    <property type="entry name" value="50S RIBOSOMAL PROTEIN L31, CHLOROPLASTIC"/>
    <property type="match status" value="1"/>
</dbReference>
<keyword evidence="2 7" id="KW-0699">rRNA-binding</keyword>
<dbReference type="GO" id="GO:0019843">
    <property type="term" value="F:rRNA binding"/>
    <property type="evidence" value="ECO:0007669"/>
    <property type="project" value="UniProtKB-KW"/>
</dbReference>
<comment type="similarity">
    <text evidence="1 7">Belongs to the bacterial ribosomal protein bL31 family. Type A subfamily.</text>
</comment>
<dbReference type="GO" id="GO:0006412">
    <property type="term" value="P:translation"/>
    <property type="evidence" value="ECO:0007669"/>
    <property type="project" value="UniProtKB-UniRule"/>
</dbReference>
<name>A0A178MEA0_9CHLR</name>